<dbReference type="PRINTS" id="PR00344">
    <property type="entry name" value="BCTRLSENSOR"/>
</dbReference>
<dbReference type="InterPro" id="IPR003661">
    <property type="entry name" value="HisK_dim/P_dom"/>
</dbReference>
<dbReference type="SUPFAM" id="SSF47384">
    <property type="entry name" value="Homodimeric domain of signal transducing histidine kinase"/>
    <property type="match status" value="1"/>
</dbReference>
<comment type="subcellular location">
    <subcellularLocation>
        <location evidence="2">Membrane</location>
    </subcellularLocation>
</comment>
<keyword evidence="4" id="KW-0597">Phosphoprotein</keyword>
<dbReference type="PANTHER" id="PTHR45436:SF5">
    <property type="entry name" value="SENSOR HISTIDINE KINASE TRCS"/>
    <property type="match status" value="1"/>
</dbReference>
<evidence type="ECO:0000256" key="4">
    <source>
        <dbReference type="ARBA" id="ARBA00022553"/>
    </source>
</evidence>
<dbReference type="SUPFAM" id="SSF55874">
    <property type="entry name" value="ATPase domain of HSP90 chaperone/DNA topoisomerase II/histidine kinase"/>
    <property type="match status" value="1"/>
</dbReference>
<dbReference type="InterPro" id="IPR036890">
    <property type="entry name" value="HATPase_C_sf"/>
</dbReference>
<dbReference type="GO" id="GO:0005886">
    <property type="term" value="C:plasma membrane"/>
    <property type="evidence" value="ECO:0007669"/>
    <property type="project" value="TreeGrafter"/>
</dbReference>
<dbReference type="SMART" id="SM00387">
    <property type="entry name" value="HATPase_c"/>
    <property type="match status" value="1"/>
</dbReference>
<dbReference type="InterPro" id="IPR050428">
    <property type="entry name" value="TCS_sensor_his_kinase"/>
</dbReference>
<evidence type="ECO:0000256" key="9">
    <source>
        <dbReference type="ARBA" id="ARBA00023012"/>
    </source>
</evidence>
<accession>A0A0B8R1E3</accession>
<proteinExistence type="predicted"/>
<dbReference type="InterPro" id="IPR004358">
    <property type="entry name" value="Sig_transdc_His_kin-like_C"/>
</dbReference>
<dbReference type="AlphaFoldDB" id="A0A0B8R1E3"/>
<reference evidence="11 12" key="1">
    <citation type="submission" date="2015-01" db="EMBL/GenBank/DDBJ databases">
        <title>Lactococcus lactis subsp.lactis JCM 5805 whole genome shotgun sequence.</title>
        <authorList>
            <person name="Fujii T."/>
            <person name="Tomita Y."/>
            <person name="Ikushima S."/>
            <person name="Fujiwara D."/>
        </authorList>
    </citation>
    <scope>NUCLEOTIDE SEQUENCE [LARGE SCALE GENOMIC DNA]</scope>
    <source>
        <strain evidence="11 12">JCM 5805</strain>
    </source>
</reference>
<keyword evidence="9" id="KW-0902">Two-component regulatory system</keyword>
<dbReference type="Proteomes" id="UP000031847">
    <property type="component" value="Unassembled WGS sequence"/>
</dbReference>
<dbReference type="PROSITE" id="PS50885">
    <property type="entry name" value="HAMP"/>
    <property type="match status" value="1"/>
</dbReference>
<dbReference type="FunFam" id="3.30.565.10:FF:000006">
    <property type="entry name" value="Sensor histidine kinase WalK"/>
    <property type="match status" value="1"/>
</dbReference>
<keyword evidence="8" id="KW-1133">Transmembrane helix</keyword>
<organism evidence="11 12">
    <name type="scientific">Lactococcus lactis subsp. lactis</name>
    <name type="common">Streptococcus lactis</name>
    <dbReference type="NCBI Taxonomy" id="1360"/>
    <lineage>
        <taxon>Bacteria</taxon>
        <taxon>Bacillati</taxon>
        <taxon>Bacillota</taxon>
        <taxon>Bacilli</taxon>
        <taxon>Lactobacillales</taxon>
        <taxon>Streptococcaceae</taxon>
        <taxon>Lactococcus</taxon>
    </lineage>
</organism>
<keyword evidence="5" id="KW-0808">Transferase</keyword>
<evidence type="ECO:0000256" key="2">
    <source>
        <dbReference type="ARBA" id="ARBA00004370"/>
    </source>
</evidence>
<dbReference type="RefSeq" id="WP_044009645.1">
    <property type="nucleotide sequence ID" value="NZ_BAABQR010000001.1"/>
</dbReference>
<dbReference type="Pfam" id="PF02518">
    <property type="entry name" value="HATPase_c"/>
    <property type="match status" value="1"/>
</dbReference>
<protein>
    <recommendedName>
        <fullName evidence="3">histidine kinase</fullName>
        <ecNumber evidence="3">2.7.13.3</ecNumber>
    </recommendedName>
</protein>
<gene>
    <name evidence="11" type="ORF">JCM5805K_1192</name>
</gene>
<dbReference type="InterPro" id="IPR036097">
    <property type="entry name" value="HisK_dim/P_sf"/>
</dbReference>
<dbReference type="CDD" id="cd00075">
    <property type="entry name" value="HATPase"/>
    <property type="match status" value="1"/>
</dbReference>
<evidence type="ECO:0000256" key="1">
    <source>
        <dbReference type="ARBA" id="ARBA00000085"/>
    </source>
</evidence>
<comment type="catalytic activity">
    <reaction evidence="1">
        <text>ATP + protein L-histidine = ADP + protein N-phospho-L-histidine.</text>
        <dbReference type="EC" id="2.7.13.3"/>
    </reaction>
</comment>
<dbReference type="PANTHER" id="PTHR45436">
    <property type="entry name" value="SENSOR HISTIDINE KINASE YKOH"/>
    <property type="match status" value="1"/>
</dbReference>
<comment type="caution">
    <text evidence="11">The sequence shown here is derived from an EMBL/GenBank/DDBJ whole genome shotgun (WGS) entry which is preliminary data.</text>
</comment>
<dbReference type="InterPro" id="IPR003594">
    <property type="entry name" value="HATPase_dom"/>
</dbReference>
<evidence type="ECO:0000256" key="3">
    <source>
        <dbReference type="ARBA" id="ARBA00012438"/>
    </source>
</evidence>
<dbReference type="GO" id="GO:0000155">
    <property type="term" value="F:phosphorelay sensor kinase activity"/>
    <property type="evidence" value="ECO:0007669"/>
    <property type="project" value="InterPro"/>
</dbReference>
<sequence>MKEIESKTSAKIITDTFVRIFLIFSLLITIIVSGIVAFTSLQIRKSEGAALLNSVQTAATNGQVNWDEFKLDSEKDEKATFVRLTSPSGQREESQGTTNFLKSRKSWGNFSLLRDDIFLYSSKTSKNGTKAELWLNINVVVKSMIRAILVIIAVMISLFFLALILIQKAARTISQPLTDIVVATDGKDVKQVPVSKNPLEVHQLSQSFNRLLNRLNQKIENEQQFVSDASHELRTPVAAIRGHVNLLKRRWHEHPEIVDESLSYIDEESMRMKVLIENLLTISRGNHLEIKKERINLSKFTDKVVSEIQLALRQKINFDIQTDLFVSMDKMALYKIIIIFLENAGKYSPSNSEIKINITLENHQVDFQVADEGIGVPEEEKDNIFERFYRIDKSRSSEIPGTGLGLAVAKEYAQLNDAKVFVSNNSPKGSIFHLLMESIEN</sequence>
<keyword evidence="10" id="KW-0472">Membrane</keyword>
<dbReference type="FunFam" id="1.10.287.130:FF:000001">
    <property type="entry name" value="Two-component sensor histidine kinase"/>
    <property type="match status" value="1"/>
</dbReference>
<dbReference type="Gene3D" id="1.10.287.130">
    <property type="match status" value="1"/>
</dbReference>
<keyword evidence="7 11" id="KW-0418">Kinase</keyword>
<dbReference type="CDD" id="cd00082">
    <property type="entry name" value="HisKA"/>
    <property type="match status" value="1"/>
</dbReference>
<evidence type="ECO:0000313" key="11">
    <source>
        <dbReference type="EMBL" id="GAM80084.1"/>
    </source>
</evidence>
<evidence type="ECO:0000256" key="5">
    <source>
        <dbReference type="ARBA" id="ARBA00022679"/>
    </source>
</evidence>
<dbReference type="InterPro" id="IPR003660">
    <property type="entry name" value="HAMP_dom"/>
</dbReference>
<dbReference type="PATRIC" id="fig|1360.96.peg.1332"/>
<dbReference type="EMBL" id="BBSI01000017">
    <property type="protein sequence ID" value="GAM80084.1"/>
    <property type="molecule type" value="Genomic_DNA"/>
</dbReference>
<dbReference type="InterPro" id="IPR005467">
    <property type="entry name" value="His_kinase_dom"/>
</dbReference>
<dbReference type="PROSITE" id="PS50109">
    <property type="entry name" value="HIS_KIN"/>
    <property type="match status" value="1"/>
</dbReference>
<evidence type="ECO:0000256" key="6">
    <source>
        <dbReference type="ARBA" id="ARBA00022692"/>
    </source>
</evidence>
<dbReference type="Gene3D" id="3.30.565.10">
    <property type="entry name" value="Histidine kinase-like ATPase, C-terminal domain"/>
    <property type="match status" value="1"/>
</dbReference>
<dbReference type="SMART" id="SM00388">
    <property type="entry name" value="HisKA"/>
    <property type="match status" value="1"/>
</dbReference>
<evidence type="ECO:0000256" key="7">
    <source>
        <dbReference type="ARBA" id="ARBA00022777"/>
    </source>
</evidence>
<evidence type="ECO:0000313" key="12">
    <source>
        <dbReference type="Proteomes" id="UP000031847"/>
    </source>
</evidence>
<evidence type="ECO:0000256" key="10">
    <source>
        <dbReference type="ARBA" id="ARBA00023136"/>
    </source>
</evidence>
<dbReference type="Pfam" id="PF00512">
    <property type="entry name" value="HisKA"/>
    <property type="match status" value="1"/>
</dbReference>
<dbReference type="Gene3D" id="6.10.340.10">
    <property type="match status" value="1"/>
</dbReference>
<keyword evidence="6" id="KW-0812">Transmembrane</keyword>
<name>A0A0B8R1E3_LACLL</name>
<evidence type="ECO:0000256" key="8">
    <source>
        <dbReference type="ARBA" id="ARBA00022989"/>
    </source>
</evidence>
<dbReference type="EC" id="2.7.13.3" evidence="3"/>